<dbReference type="InterPro" id="IPR021109">
    <property type="entry name" value="Peptidase_aspartic_dom_sf"/>
</dbReference>
<dbReference type="SMART" id="SM00228">
    <property type="entry name" value="PDZ"/>
    <property type="match status" value="1"/>
</dbReference>
<dbReference type="Gene3D" id="2.30.42.10">
    <property type="match status" value="1"/>
</dbReference>
<dbReference type="EMBL" id="JBHSCL010000013">
    <property type="protein sequence ID" value="MFC4222202.1"/>
    <property type="molecule type" value="Genomic_DNA"/>
</dbReference>
<dbReference type="Proteomes" id="UP001595841">
    <property type="component" value="Unassembled WGS sequence"/>
</dbReference>
<dbReference type="Pfam" id="PF13650">
    <property type="entry name" value="Asp_protease_2"/>
    <property type="match status" value="1"/>
</dbReference>
<gene>
    <name evidence="3" type="ORF">ACFOWS_18785</name>
</gene>
<dbReference type="GO" id="GO:0008233">
    <property type="term" value="F:peptidase activity"/>
    <property type="evidence" value="ECO:0007669"/>
    <property type="project" value="UniProtKB-KW"/>
</dbReference>
<feature type="signal peptide" evidence="1">
    <location>
        <begin position="1"/>
        <end position="21"/>
    </location>
</feature>
<dbReference type="InterPro" id="IPR001478">
    <property type="entry name" value="PDZ"/>
</dbReference>
<sequence length="447" mass="50178">MKKNKLFFVLLLMLVPLIGMAQGFTLPKNQKFQKIRFELINNIIIIPLEINGAELKFVLDSGVSRPILFNLSDQDSIPINNVSAVTVRGLGGGEPMKALSSQGNTFKLGNAKNYSQDLYVVLDKGINFSTSLGIPVHGILGYEIFRDFIVEINYNAKNIKLHNPRLYNRKRHKKSQTLPLSIEKRKAYVEGTVLIKDSENISVKLLVDTGSSDALWLFHQPEKGLEIPEKNYEDYLGRGLSGDIFGKRTKVSGVKIGDFELKDAKAAFPYRESYGFIENLGDRNGSVGGEILKRFNITFDYRNGLVTFKKNGNFKTPFQYNLAGIDLQHNGLRYIAESIAGLDGVVREDDNSTFGNVQILLENKTRLSLVPEIIVSGIRAGSPAAEAGLREGDVILAVNGRSVHRYKLQEILKMLNEKEGKRIKVLIERYNKDLLFTFVLKKVFDDD</sequence>
<evidence type="ECO:0000259" key="2">
    <source>
        <dbReference type="PROSITE" id="PS50106"/>
    </source>
</evidence>
<comment type="caution">
    <text evidence="3">The sequence shown here is derived from an EMBL/GenBank/DDBJ whole genome shotgun (WGS) entry which is preliminary data.</text>
</comment>
<evidence type="ECO:0000313" key="3">
    <source>
        <dbReference type="EMBL" id="MFC4222202.1"/>
    </source>
</evidence>
<keyword evidence="3" id="KW-0378">Hydrolase</keyword>
<protein>
    <submittedName>
        <fullName evidence="3">Aspartyl protease family protein</fullName>
    </submittedName>
</protein>
<name>A0ABV8PQ65_9FLAO</name>
<dbReference type="RefSeq" id="WP_379768041.1">
    <property type="nucleotide sequence ID" value="NZ_JBHSCL010000013.1"/>
</dbReference>
<evidence type="ECO:0000313" key="4">
    <source>
        <dbReference type="Proteomes" id="UP001595841"/>
    </source>
</evidence>
<dbReference type="InterPro" id="IPR036034">
    <property type="entry name" value="PDZ_sf"/>
</dbReference>
<keyword evidence="3" id="KW-0645">Protease</keyword>
<feature type="domain" description="PDZ" evidence="2">
    <location>
        <begin position="373"/>
        <end position="417"/>
    </location>
</feature>
<dbReference type="GO" id="GO:0006508">
    <property type="term" value="P:proteolysis"/>
    <property type="evidence" value="ECO:0007669"/>
    <property type="project" value="UniProtKB-KW"/>
</dbReference>
<dbReference type="Pfam" id="PF17820">
    <property type="entry name" value="PDZ_6"/>
    <property type="match status" value="1"/>
</dbReference>
<organism evidence="3 4">
    <name type="scientific">Flagellimonas marina</name>
    <dbReference type="NCBI Taxonomy" id="1775168"/>
    <lineage>
        <taxon>Bacteria</taxon>
        <taxon>Pseudomonadati</taxon>
        <taxon>Bacteroidota</taxon>
        <taxon>Flavobacteriia</taxon>
        <taxon>Flavobacteriales</taxon>
        <taxon>Flavobacteriaceae</taxon>
        <taxon>Flagellimonas</taxon>
    </lineage>
</organism>
<dbReference type="Gene3D" id="2.40.70.10">
    <property type="entry name" value="Acid Proteases"/>
    <property type="match status" value="2"/>
</dbReference>
<dbReference type="InterPro" id="IPR041489">
    <property type="entry name" value="PDZ_6"/>
</dbReference>
<evidence type="ECO:0000256" key="1">
    <source>
        <dbReference type="SAM" id="SignalP"/>
    </source>
</evidence>
<accession>A0ABV8PQ65</accession>
<keyword evidence="4" id="KW-1185">Reference proteome</keyword>
<feature type="chain" id="PRO_5047067436" evidence="1">
    <location>
        <begin position="22"/>
        <end position="447"/>
    </location>
</feature>
<dbReference type="PROSITE" id="PS50106">
    <property type="entry name" value="PDZ"/>
    <property type="match status" value="1"/>
</dbReference>
<proteinExistence type="predicted"/>
<dbReference type="SUPFAM" id="SSF50156">
    <property type="entry name" value="PDZ domain-like"/>
    <property type="match status" value="1"/>
</dbReference>
<reference evidence="4" key="1">
    <citation type="journal article" date="2019" name="Int. J. Syst. Evol. Microbiol.">
        <title>The Global Catalogue of Microorganisms (GCM) 10K type strain sequencing project: providing services to taxonomists for standard genome sequencing and annotation.</title>
        <authorList>
            <consortium name="The Broad Institute Genomics Platform"/>
            <consortium name="The Broad Institute Genome Sequencing Center for Infectious Disease"/>
            <person name="Wu L."/>
            <person name="Ma J."/>
        </authorList>
    </citation>
    <scope>NUCLEOTIDE SEQUENCE [LARGE SCALE GENOMIC DNA]</scope>
    <source>
        <strain evidence="4">CGMCC 1.15774</strain>
    </source>
</reference>
<keyword evidence="1" id="KW-0732">Signal</keyword>